<keyword evidence="3" id="KW-1185">Reference proteome</keyword>
<organism evidence="2 3">
    <name type="scientific">Chelatococcus sambhunathii</name>
    <dbReference type="NCBI Taxonomy" id="363953"/>
    <lineage>
        <taxon>Bacteria</taxon>
        <taxon>Pseudomonadati</taxon>
        <taxon>Pseudomonadota</taxon>
        <taxon>Alphaproteobacteria</taxon>
        <taxon>Hyphomicrobiales</taxon>
        <taxon>Chelatococcaceae</taxon>
        <taxon>Chelatococcus</taxon>
    </lineage>
</organism>
<keyword evidence="1" id="KW-0175">Coiled coil</keyword>
<dbReference type="Proteomes" id="UP001181622">
    <property type="component" value="Unassembled WGS sequence"/>
</dbReference>
<dbReference type="RefSeq" id="WP_309393652.1">
    <property type="nucleotide sequence ID" value="NZ_JADBEO010000041.1"/>
</dbReference>
<dbReference type="Pfam" id="PF13747">
    <property type="entry name" value="DUF4164"/>
    <property type="match status" value="1"/>
</dbReference>
<sequence length="93" mass="9744">MSDLDQALGRLNAALEAAEAAVGRAIDSADAAREREQELQAFADDRLRLAELLDGSAAKAEAARAAQVKARDQIAARVDAAIEAVESVLAEAR</sequence>
<feature type="coiled-coil region" evidence="1">
    <location>
        <begin position="1"/>
        <end position="35"/>
    </location>
</feature>
<evidence type="ECO:0000313" key="2">
    <source>
        <dbReference type="EMBL" id="MDR4308151.1"/>
    </source>
</evidence>
<gene>
    <name evidence="2" type="ORF">IHQ68_16145</name>
</gene>
<dbReference type="EMBL" id="JADBEO010000041">
    <property type="protein sequence ID" value="MDR4308151.1"/>
    <property type="molecule type" value="Genomic_DNA"/>
</dbReference>
<dbReference type="InterPro" id="IPR025310">
    <property type="entry name" value="DUF4164"/>
</dbReference>
<evidence type="ECO:0000313" key="3">
    <source>
        <dbReference type="Proteomes" id="UP001181622"/>
    </source>
</evidence>
<accession>A0ABU1DJ99</accession>
<protein>
    <submittedName>
        <fullName evidence="2">DUF4164 family protein</fullName>
    </submittedName>
</protein>
<name>A0ABU1DJ99_9HYPH</name>
<reference evidence="2" key="1">
    <citation type="submission" date="2020-10" db="EMBL/GenBank/DDBJ databases">
        <authorList>
            <person name="Abbas A."/>
            <person name="Razzaq R."/>
            <person name="Waqas M."/>
            <person name="Abbas N."/>
            <person name="Nielsen T.K."/>
            <person name="Hansen L.H."/>
            <person name="Hussain S."/>
            <person name="Shahid M."/>
        </authorList>
    </citation>
    <scope>NUCLEOTIDE SEQUENCE</scope>
    <source>
        <strain evidence="2">S14</strain>
    </source>
</reference>
<comment type="caution">
    <text evidence="2">The sequence shown here is derived from an EMBL/GenBank/DDBJ whole genome shotgun (WGS) entry which is preliminary data.</text>
</comment>
<proteinExistence type="predicted"/>
<evidence type="ECO:0000256" key="1">
    <source>
        <dbReference type="SAM" id="Coils"/>
    </source>
</evidence>